<accession>A0A2U1E3U0</accession>
<gene>
    <name evidence="2" type="ORF">C7381_10497</name>
</gene>
<dbReference type="PANTHER" id="PTHR13832">
    <property type="entry name" value="PROTEIN PHOSPHATASE 2C"/>
    <property type="match status" value="1"/>
</dbReference>
<dbReference type="GO" id="GO:0004722">
    <property type="term" value="F:protein serine/threonine phosphatase activity"/>
    <property type="evidence" value="ECO:0007669"/>
    <property type="project" value="InterPro"/>
</dbReference>
<proteinExistence type="predicted"/>
<reference evidence="2 3" key="1">
    <citation type="submission" date="2018-04" db="EMBL/GenBank/DDBJ databases">
        <title>Genomic Encyclopedia of Type Strains, Phase IV (KMG-IV): sequencing the most valuable type-strain genomes for metagenomic binning, comparative biology and taxonomic classification.</title>
        <authorList>
            <person name="Goeker M."/>
        </authorList>
    </citation>
    <scope>NUCLEOTIDE SEQUENCE [LARGE SCALE GENOMIC DNA]</scope>
    <source>
        <strain evidence="2 3">DSM 20705</strain>
    </source>
</reference>
<dbReference type="InterPro" id="IPR001932">
    <property type="entry name" value="PPM-type_phosphatase-like_dom"/>
</dbReference>
<dbReference type="SUPFAM" id="SSF81606">
    <property type="entry name" value="PP2C-like"/>
    <property type="match status" value="1"/>
</dbReference>
<dbReference type="InterPro" id="IPR036457">
    <property type="entry name" value="PPM-type-like_dom_sf"/>
</dbReference>
<name>A0A2U1E3U0_9FIRM</name>
<dbReference type="SMART" id="SM00331">
    <property type="entry name" value="PP2C_SIG"/>
    <property type="match status" value="1"/>
</dbReference>
<evidence type="ECO:0000259" key="1">
    <source>
        <dbReference type="PROSITE" id="PS51746"/>
    </source>
</evidence>
<dbReference type="RefSeq" id="WP_116480021.1">
    <property type="nucleotide sequence ID" value="NZ_CAUPJO010000002.1"/>
</dbReference>
<dbReference type="AlphaFoldDB" id="A0A2U1E3U0"/>
<keyword evidence="3" id="KW-1185">Reference proteome</keyword>
<sequence>MIYSAKSDVGKIRPNNEDAYLIKNENGLYVFLVCDGMGGHKKGEVASQMARDFVEEFDFSFDGKSDDEILQILRDLVNKANIKIYLKGKNDDEMRGMGTTFSLAVLYNKKIYYAHIGDSRIYVLKDKLMMISKDHTLIGELIEKGVILDSKDRADLKNYITQALGSSSIVEPAIGSIDATDVKKIFICSDGVTTYLDDKSIEKFVACKKSPQEIVDAIVDEALKLGGRDNITCLIAEIGD</sequence>
<dbReference type="SMART" id="SM00332">
    <property type="entry name" value="PP2Cc"/>
    <property type="match status" value="1"/>
</dbReference>
<dbReference type="PANTHER" id="PTHR13832:SF860">
    <property type="entry name" value="PROTEIN PHOSPHATASE PHPP"/>
    <property type="match status" value="1"/>
</dbReference>
<dbReference type="Gene3D" id="3.60.40.10">
    <property type="entry name" value="PPM-type phosphatase domain"/>
    <property type="match status" value="1"/>
</dbReference>
<dbReference type="CDD" id="cd00143">
    <property type="entry name" value="PP2Cc"/>
    <property type="match status" value="1"/>
</dbReference>
<dbReference type="Proteomes" id="UP000245793">
    <property type="component" value="Unassembled WGS sequence"/>
</dbReference>
<protein>
    <submittedName>
        <fullName evidence="2">Protein phosphatase</fullName>
    </submittedName>
</protein>
<comment type="caution">
    <text evidence="2">The sequence shown here is derived from an EMBL/GenBank/DDBJ whole genome shotgun (WGS) entry which is preliminary data.</text>
</comment>
<dbReference type="EMBL" id="QEKV01000004">
    <property type="protein sequence ID" value="PVY94591.1"/>
    <property type="molecule type" value="Genomic_DNA"/>
</dbReference>
<dbReference type="InterPro" id="IPR015655">
    <property type="entry name" value="PP2C"/>
</dbReference>
<organism evidence="2 3">
    <name type="scientific">Ezakiella coagulans</name>
    <dbReference type="NCBI Taxonomy" id="46507"/>
    <lineage>
        <taxon>Bacteria</taxon>
        <taxon>Bacillati</taxon>
        <taxon>Bacillota</taxon>
        <taxon>Tissierellia</taxon>
        <taxon>Ezakiella</taxon>
    </lineage>
</organism>
<feature type="domain" description="PPM-type phosphatase" evidence="1">
    <location>
        <begin position="2"/>
        <end position="238"/>
    </location>
</feature>
<evidence type="ECO:0000313" key="3">
    <source>
        <dbReference type="Proteomes" id="UP000245793"/>
    </source>
</evidence>
<dbReference type="Pfam" id="PF13672">
    <property type="entry name" value="PP2C_2"/>
    <property type="match status" value="1"/>
</dbReference>
<dbReference type="PROSITE" id="PS51746">
    <property type="entry name" value="PPM_2"/>
    <property type="match status" value="1"/>
</dbReference>
<evidence type="ECO:0000313" key="2">
    <source>
        <dbReference type="EMBL" id="PVY94591.1"/>
    </source>
</evidence>